<comment type="caution">
    <text evidence="1">The sequence shown here is derived from an EMBL/GenBank/DDBJ whole genome shotgun (WGS) entry which is preliminary data.</text>
</comment>
<name>A0A8T0ACJ5_SILME</name>
<protein>
    <submittedName>
        <fullName evidence="1">Uncharacterized protein</fullName>
    </submittedName>
</protein>
<keyword evidence="2" id="KW-1185">Reference proteome</keyword>
<accession>A0A8T0ACJ5</accession>
<dbReference type="EMBL" id="JABFDY010000025">
    <property type="protein sequence ID" value="KAF7688877.1"/>
    <property type="molecule type" value="Genomic_DNA"/>
</dbReference>
<evidence type="ECO:0000313" key="2">
    <source>
        <dbReference type="Proteomes" id="UP000606274"/>
    </source>
</evidence>
<dbReference type="Proteomes" id="UP000606274">
    <property type="component" value="Unassembled WGS sequence"/>
</dbReference>
<organism evidence="1 2">
    <name type="scientific">Silurus meridionalis</name>
    <name type="common">Southern catfish</name>
    <name type="synonym">Silurus soldatovi meridionalis</name>
    <dbReference type="NCBI Taxonomy" id="175797"/>
    <lineage>
        <taxon>Eukaryota</taxon>
        <taxon>Metazoa</taxon>
        <taxon>Chordata</taxon>
        <taxon>Craniata</taxon>
        <taxon>Vertebrata</taxon>
        <taxon>Euteleostomi</taxon>
        <taxon>Actinopterygii</taxon>
        <taxon>Neopterygii</taxon>
        <taxon>Teleostei</taxon>
        <taxon>Ostariophysi</taxon>
        <taxon>Siluriformes</taxon>
        <taxon>Siluridae</taxon>
        <taxon>Silurus</taxon>
    </lineage>
</organism>
<dbReference type="AlphaFoldDB" id="A0A8T0ACJ5"/>
<evidence type="ECO:0000313" key="1">
    <source>
        <dbReference type="EMBL" id="KAF7688877.1"/>
    </source>
</evidence>
<dbReference type="PANTHER" id="PTHR34488:SF1">
    <property type="entry name" value="SI:CH211-245H14.1-RELATED"/>
    <property type="match status" value="1"/>
</dbReference>
<reference evidence="1" key="1">
    <citation type="submission" date="2020-08" db="EMBL/GenBank/DDBJ databases">
        <title>Chromosome-level assembly of Southern catfish (Silurus meridionalis) provides insights into visual adaptation to the nocturnal and benthic lifestyles.</title>
        <authorList>
            <person name="Zhang Y."/>
            <person name="Wang D."/>
            <person name="Peng Z."/>
        </authorList>
    </citation>
    <scope>NUCLEOTIDE SEQUENCE</scope>
    <source>
        <strain evidence="1">SWU-2019-XX</strain>
        <tissue evidence="1">Muscle</tissue>
    </source>
</reference>
<gene>
    <name evidence="1" type="ORF">HF521_013684</name>
</gene>
<dbReference type="PANTHER" id="PTHR34488">
    <property type="entry name" value="SI:CH211-245H14.1-RELATED"/>
    <property type="match status" value="1"/>
</dbReference>
<proteinExistence type="predicted"/>
<sequence length="461" mass="51833">MAHNHPPQKYYTLGNDVGIVKRLEELIPGLQEVQFLEECDIIFFIWSAFSQARIGIEAAVKILNTLPGNKPAVLVVLHQTFESENVVPDSSKAVNRDNTTTVDCLLNENQELLLCSKNDEALSKMIELIHPVDGLRRTPEQSAAQGQVVHQMLEHPVQKYFTLTFGSPLRHGVQMHMQLQKSILGLQEVQNLEECDFILVFCSAFSRSGTEFEVAVKMLNTIQGNKRAVLVMLHKFDPEHNVPKITTADRRNTTAVNCLFNEDLELMQCSENEESLSTIINWLYPEKSSKMEPSKSQPHAFPNYQMLKCPPIKHFTLTTGETLGQDVSIEKKLQNLIPGLQKVKNLEECDFILVFCPVVSRAGTDIAAALKKLSTPPGNKPAVLVVLHHTFDPEYVAVDSSRAVTRENTVTVDCLFHEDQGLLQCGKNKEALTSVSHWIETRVAPKTKKWTISNLIKPKKF</sequence>